<dbReference type="Proteomes" id="UP000265489">
    <property type="component" value="Unassembled WGS sequence"/>
</dbReference>
<reference evidence="1 2" key="1">
    <citation type="submission" date="2018-08" db="EMBL/GenBank/DDBJ databases">
        <title>A genome reference for cultivated species of the human gut microbiota.</title>
        <authorList>
            <person name="Zou Y."/>
            <person name="Xue W."/>
            <person name="Luo G."/>
        </authorList>
    </citation>
    <scope>NUCLEOTIDE SEQUENCE [LARGE SCALE GENOMIC DNA]</scope>
    <source>
        <strain evidence="1 2">AF15-20</strain>
    </source>
</reference>
<dbReference type="RefSeq" id="WP_118324914.1">
    <property type="nucleotide sequence ID" value="NZ_CATXNH010000013.1"/>
</dbReference>
<name>A0A395WCY5_9FIRM</name>
<dbReference type="InterPro" id="IPR036249">
    <property type="entry name" value="Thioredoxin-like_sf"/>
</dbReference>
<gene>
    <name evidence="1" type="ORF">DWW32_04485</name>
</gene>
<dbReference type="EMBL" id="QRYQ01000005">
    <property type="protein sequence ID" value="RGU92676.1"/>
    <property type="molecule type" value="Genomic_DNA"/>
</dbReference>
<accession>A0A395WCY5</accession>
<sequence>MTLKKNILNVFLVIMMVLCLTSCKSSKLMIEEININQLEKLIENKEDFILQISLEQCPYCLELRSIEEDLVTENSITIYEYTVKTKNDNDIDYITYILPSLQYYPSIYKFTDGKFTNELDLSEWNDLEERLINWLDKNKIN</sequence>
<evidence type="ECO:0000313" key="1">
    <source>
        <dbReference type="EMBL" id="RGU92676.1"/>
    </source>
</evidence>
<dbReference type="Gene3D" id="3.40.30.10">
    <property type="entry name" value="Glutaredoxin"/>
    <property type="match status" value="1"/>
</dbReference>
<comment type="caution">
    <text evidence="1">The sequence shown here is derived from an EMBL/GenBank/DDBJ whole genome shotgun (WGS) entry which is preliminary data.</text>
</comment>
<evidence type="ECO:0000313" key="2">
    <source>
        <dbReference type="Proteomes" id="UP000265489"/>
    </source>
</evidence>
<organism evidence="1 2">
    <name type="scientific">Holdemanella biformis</name>
    <dbReference type="NCBI Taxonomy" id="1735"/>
    <lineage>
        <taxon>Bacteria</taxon>
        <taxon>Bacillati</taxon>
        <taxon>Bacillota</taxon>
        <taxon>Erysipelotrichia</taxon>
        <taxon>Erysipelotrichales</taxon>
        <taxon>Erysipelotrichaceae</taxon>
        <taxon>Holdemanella</taxon>
    </lineage>
</organism>
<dbReference type="AlphaFoldDB" id="A0A395WCY5"/>
<dbReference type="SUPFAM" id="SSF52833">
    <property type="entry name" value="Thioredoxin-like"/>
    <property type="match status" value="1"/>
</dbReference>
<evidence type="ECO:0008006" key="3">
    <source>
        <dbReference type="Google" id="ProtNLM"/>
    </source>
</evidence>
<dbReference type="GeneID" id="66579658"/>
<proteinExistence type="predicted"/>
<protein>
    <recommendedName>
        <fullName evidence="3">Thioredoxin family protein</fullName>
    </recommendedName>
</protein>